<evidence type="ECO:0000313" key="2">
    <source>
        <dbReference type="Proteomes" id="UP000324222"/>
    </source>
</evidence>
<gene>
    <name evidence="1" type="ORF">E2C01_018530</name>
</gene>
<dbReference type="InterPro" id="IPR036691">
    <property type="entry name" value="Endo/exonu/phosph_ase_sf"/>
</dbReference>
<dbReference type="Gene3D" id="3.60.10.10">
    <property type="entry name" value="Endonuclease/exonuclease/phosphatase"/>
    <property type="match status" value="1"/>
</dbReference>
<sequence>MFTEEEEFAEPNRTLHCQGLQEIIEHKEDIRRLLDNLDVRKAKGVDVKHILSLYPFTDISILGDFNVYHQPWLYSPFTNHPGELAFNFAILHDLEQLVPHPTCIPDHLRDTPNILDLFLLLTSAYAVNLSSPLGSSNHNLISVSCPIYPIPPQDPQRGVKRSLLKICQHNKPHLTT</sequence>
<protein>
    <recommendedName>
        <fullName evidence="3">Endonuclease/exonuclease/phosphatase domain-containing protein</fullName>
    </recommendedName>
</protein>
<keyword evidence="2" id="KW-1185">Reference proteome</keyword>
<organism evidence="1 2">
    <name type="scientific">Portunus trituberculatus</name>
    <name type="common">Swimming crab</name>
    <name type="synonym">Neptunus trituberculatus</name>
    <dbReference type="NCBI Taxonomy" id="210409"/>
    <lineage>
        <taxon>Eukaryota</taxon>
        <taxon>Metazoa</taxon>
        <taxon>Ecdysozoa</taxon>
        <taxon>Arthropoda</taxon>
        <taxon>Crustacea</taxon>
        <taxon>Multicrustacea</taxon>
        <taxon>Malacostraca</taxon>
        <taxon>Eumalacostraca</taxon>
        <taxon>Eucarida</taxon>
        <taxon>Decapoda</taxon>
        <taxon>Pleocyemata</taxon>
        <taxon>Brachyura</taxon>
        <taxon>Eubrachyura</taxon>
        <taxon>Portunoidea</taxon>
        <taxon>Portunidae</taxon>
        <taxon>Portuninae</taxon>
        <taxon>Portunus</taxon>
    </lineage>
</organism>
<dbReference type="AlphaFoldDB" id="A0A5B7DVD8"/>
<evidence type="ECO:0008006" key="3">
    <source>
        <dbReference type="Google" id="ProtNLM"/>
    </source>
</evidence>
<evidence type="ECO:0000313" key="1">
    <source>
        <dbReference type="EMBL" id="MPC25418.1"/>
    </source>
</evidence>
<dbReference type="Proteomes" id="UP000324222">
    <property type="component" value="Unassembled WGS sequence"/>
</dbReference>
<dbReference type="EMBL" id="VSRR010001459">
    <property type="protein sequence ID" value="MPC25418.1"/>
    <property type="molecule type" value="Genomic_DNA"/>
</dbReference>
<dbReference type="SUPFAM" id="SSF56219">
    <property type="entry name" value="DNase I-like"/>
    <property type="match status" value="1"/>
</dbReference>
<name>A0A5B7DVD8_PORTR</name>
<comment type="caution">
    <text evidence="1">The sequence shown here is derived from an EMBL/GenBank/DDBJ whole genome shotgun (WGS) entry which is preliminary data.</text>
</comment>
<accession>A0A5B7DVD8</accession>
<proteinExistence type="predicted"/>
<reference evidence="1 2" key="1">
    <citation type="submission" date="2019-05" db="EMBL/GenBank/DDBJ databases">
        <title>Another draft genome of Portunus trituberculatus and its Hox gene families provides insights of decapod evolution.</title>
        <authorList>
            <person name="Jeong J.-H."/>
            <person name="Song I."/>
            <person name="Kim S."/>
            <person name="Choi T."/>
            <person name="Kim D."/>
            <person name="Ryu S."/>
            <person name="Kim W."/>
        </authorList>
    </citation>
    <scope>NUCLEOTIDE SEQUENCE [LARGE SCALE GENOMIC DNA]</scope>
    <source>
        <tissue evidence="1">Muscle</tissue>
    </source>
</reference>